<name>A0A6B2M5S8_9BACT</name>
<dbReference type="PANTHER" id="PTHR45588">
    <property type="entry name" value="TPR DOMAIN-CONTAINING PROTEIN"/>
    <property type="match status" value="1"/>
</dbReference>
<dbReference type="EMBL" id="JAAGNX010000003">
    <property type="protein sequence ID" value="NDV63592.1"/>
    <property type="molecule type" value="Genomic_DNA"/>
</dbReference>
<proteinExistence type="predicted"/>
<evidence type="ECO:0008006" key="4">
    <source>
        <dbReference type="Google" id="ProtNLM"/>
    </source>
</evidence>
<dbReference type="Gene3D" id="1.25.40.10">
    <property type="entry name" value="Tetratricopeptide repeat domain"/>
    <property type="match status" value="3"/>
</dbReference>
<dbReference type="Proteomes" id="UP000478417">
    <property type="component" value="Unassembled WGS sequence"/>
</dbReference>
<evidence type="ECO:0000313" key="2">
    <source>
        <dbReference type="EMBL" id="NDV63592.1"/>
    </source>
</evidence>
<feature type="chain" id="PRO_5025584960" description="Tetratricopeptide repeat protein" evidence="1">
    <location>
        <begin position="30"/>
        <end position="555"/>
    </location>
</feature>
<dbReference type="RefSeq" id="WP_163967321.1">
    <property type="nucleotide sequence ID" value="NZ_JAAGNX010000003.1"/>
</dbReference>
<keyword evidence="1" id="KW-0732">Signal</keyword>
<dbReference type="AlphaFoldDB" id="A0A6B2M5S8"/>
<accession>A0A6B2M5S8</accession>
<dbReference type="PANTHER" id="PTHR45588:SF1">
    <property type="entry name" value="WW DOMAIN-CONTAINING PROTEIN"/>
    <property type="match status" value="1"/>
</dbReference>
<evidence type="ECO:0000313" key="3">
    <source>
        <dbReference type="Proteomes" id="UP000478417"/>
    </source>
</evidence>
<reference evidence="2 3" key="1">
    <citation type="submission" date="2020-02" db="EMBL/GenBank/DDBJ databases">
        <title>Albibacoteraceae fam. nov., the first described family within the subdivision 4 Verrucomicrobia.</title>
        <authorList>
            <person name="Xi F."/>
        </authorList>
    </citation>
    <scope>NUCLEOTIDE SEQUENCE [LARGE SCALE GENOMIC DNA]</scope>
    <source>
        <strain evidence="2 3">CK1056</strain>
    </source>
</reference>
<comment type="caution">
    <text evidence="2">The sequence shown here is derived from an EMBL/GenBank/DDBJ whole genome shotgun (WGS) entry which is preliminary data.</text>
</comment>
<feature type="signal peptide" evidence="1">
    <location>
        <begin position="1"/>
        <end position="29"/>
    </location>
</feature>
<keyword evidence="3" id="KW-1185">Reference proteome</keyword>
<organism evidence="2 3">
    <name type="scientific">Oceanipulchritudo coccoides</name>
    <dbReference type="NCBI Taxonomy" id="2706888"/>
    <lineage>
        <taxon>Bacteria</taxon>
        <taxon>Pseudomonadati</taxon>
        <taxon>Verrucomicrobiota</taxon>
        <taxon>Opitutia</taxon>
        <taxon>Puniceicoccales</taxon>
        <taxon>Oceanipulchritudinaceae</taxon>
        <taxon>Oceanipulchritudo</taxon>
    </lineage>
</organism>
<protein>
    <recommendedName>
        <fullName evidence="4">Tetratricopeptide repeat protein</fullName>
    </recommendedName>
</protein>
<dbReference type="SUPFAM" id="SSF48452">
    <property type="entry name" value="TPR-like"/>
    <property type="match status" value="2"/>
</dbReference>
<evidence type="ECO:0000256" key="1">
    <source>
        <dbReference type="SAM" id="SignalP"/>
    </source>
</evidence>
<gene>
    <name evidence="2" type="ORF">G0Q06_14105</name>
</gene>
<dbReference type="InterPro" id="IPR011990">
    <property type="entry name" value="TPR-like_helical_dom_sf"/>
</dbReference>
<sequence length="555" mass="61882">MKKRNFPFLTTFKSAIALLMLATPFSVEAGEGRLYPGFGNYHRTMTTESEEAQALFDQGMQLLYGFNHDEAIRTFEAAAVKDPAAAMPWWGIAYAHGVNINDPEMTEERSEAAREAADKALALAGSATPVEKALIHAVSARYEWPAPEDRKPLDRAYADAMQKAYEQFPDDADIGAIYADSLMNLQPWDYWTVDGSPKGRVEEIVAVLEKVLATRADHPGANHFYIHTVEASKNPDRAIPAADRLRTLVPGSGHLVHMPSHIYIRVGRYADAVDDNKRAVEVDRAYFKEAPAPAIYAIYYAHNLHFLCYAAMMSGRFEEAMTAARDLEREMPEEPLMAFAGLIDGIMPANFHTLIRFGKWEQILEEPAYKDYRLVSNAVRLYARSIACSSLGRTEQAREEMAAFQKAMAAVPEDWHIFNNRVDKVLPIANAMIEGELLWREGKADEAFACLRAGIEAEDALVYDEPPGWMLPVRHALGALLMADGRAAEAEAVYREDLLRNRKNGWALTGLKLALLAQDKTDEANSLEPQLKEAWAKADFIPASSCYCEPGLSMK</sequence>